<reference evidence="1 2" key="1">
    <citation type="journal article" date="2021" name="Nat. Commun.">
        <title>Genetic determinants of endophytism in the Arabidopsis root mycobiome.</title>
        <authorList>
            <person name="Mesny F."/>
            <person name="Miyauchi S."/>
            <person name="Thiergart T."/>
            <person name="Pickel B."/>
            <person name="Atanasova L."/>
            <person name="Karlsson M."/>
            <person name="Huettel B."/>
            <person name="Barry K.W."/>
            <person name="Haridas S."/>
            <person name="Chen C."/>
            <person name="Bauer D."/>
            <person name="Andreopoulos W."/>
            <person name="Pangilinan J."/>
            <person name="LaButti K."/>
            <person name="Riley R."/>
            <person name="Lipzen A."/>
            <person name="Clum A."/>
            <person name="Drula E."/>
            <person name="Henrissat B."/>
            <person name="Kohler A."/>
            <person name="Grigoriev I.V."/>
            <person name="Martin F.M."/>
            <person name="Hacquard S."/>
        </authorList>
    </citation>
    <scope>NUCLEOTIDE SEQUENCE [LARGE SCALE GENOMIC DNA]</scope>
    <source>
        <strain evidence="1 2">MPI-CAGE-CH-0241</strain>
    </source>
</reference>
<gene>
    <name evidence="1" type="ORF">B0T10DRAFT_462802</name>
</gene>
<protein>
    <submittedName>
        <fullName evidence="1">Uncharacterized protein</fullName>
    </submittedName>
</protein>
<proteinExistence type="predicted"/>
<dbReference type="EMBL" id="JAGPYM010000020">
    <property type="protein sequence ID" value="KAH6884475.1"/>
    <property type="molecule type" value="Genomic_DNA"/>
</dbReference>
<dbReference type="AlphaFoldDB" id="A0A9P9AM77"/>
<organism evidence="1 2">
    <name type="scientific">Thelonectria olida</name>
    <dbReference type="NCBI Taxonomy" id="1576542"/>
    <lineage>
        <taxon>Eukaryota</taxon>
        <taxon>Fungi</taxon>
        <taxon>Dikarya</taxon>
        <taxon>Ascomycota</taxon>
        <taxon>Pezizomycotina</taxon>
        <taxon>Sordariomycetes</taxon>
        <taxon>Hypocreomycetidae</taxon>
        <taxon>Hypocreales</taxon>
        <taxon>Nectriaceae</taxon>
        <taxon>Thelonectria</taxon>
    </lineage>
</organism>
<dbReference type="Proteomes" id="UP000777438">
    <property type="component" value="Unassembled WGS sequence"/>
</dbReference>
<name>A0A9P9AM77_9HYPO</name>
<sequence length="203" mass="22498">MTVFVQFLGSQGDSASCTNEDAKMYPQDEEGKSMNVVQRLVMTLMAALSPYVWLEGSGGDSGQTINLKTDSAPSRQLDPGWQHPDTHGLWLRYGLGYGGHVSVMFLALQYSRTLVVPETRHSRHEYDSVHAPVRSHCPLGGGISKAILKFTTSAVSFVDFQTRFGNRRLKFLMNSSAFLVRHTSPKDRVQRALQLSTALPILP</sequence>
<keyword evidence="2" id="KW-1185">Reference proteome</keyword>
<accession>A0A9P9AM77</accession>
<comment type="caution">
    <text evidence="1">The sequence shown here is derived from an EMBL/GenBank/DDBJ whole genome shotgun (WGS) entry which is preliminary data.</text>
</comment>
<evidence type="ECO:0000313" key="2">
    <source>
        <dbReference type="Proteomes" id="UP000777438"/>
    </source>
</evidence>
<evidence type="ECO:0000313" key="1">
    <source>
        <dbReference type="EMBL" id="KAH6884475.1"/>
    </source>
</evidence>